<evidence type="ECO:0000256" key="12">
    <source>
        <dbReference type="RuleBase" id="RU004169"/>
    </source>
</evidence>
<dbReference type="SUPFAM" id="SSF51726">
    <property type="entry name" value="UROD/MetE-like"/>
    <property type="match status" value="1"/>
</dbReference>
<organism evidence="15 16">
    <name type="scientific">Glycomyces paridis</name>
    <dbReference type="NCBI Taxonomy" id="2126555"/>
    <lineage>
        <taxon>Bacteria</taxon>
        <taxon>Bacillati</taxon>
        <taxon>Actinomycetota</taxon>
        <taxon>Actinomycetes</taxon>
        <taxon>Glycomycetales</taxon>
        <taxon>Glycomycetaceae</taxon>
        <taxon>Glycomyces</taxon>
    </lineage>
</organism>
<evidence type="ECO:0000256" key="2">
    <source>
        <dbReference type="ARBA" id="ARBA00004804"/>
    </source>
</evidence>
<dbReference type="InterPro" id="IPR006361">
    <property type="entry name" value="Uroporphyrinogen_deCO2ase_HemE"/>
</dbReference>
<dbReference type="EC" id="4.1.1.37" evidence="5 10"/>
<feature type="binding site" evidence="10">
    <location>
        <position position="336"/>
    </location>
    <ligand>
        <name>substrate</name>
    </ligand>
</feature>
<comment type="caution">
    <text evidence="15">The sequence shown here is derived from an EMBL/GenBank/DDBJ whole genome shotgun (WGS) entry which is preliminary data.</text>
</comment>
<evidence type="ECO:0000259" key="14">
    <source>
        <dbReference type="PROSITE" id="PS00907"/>
    </source>
</evidence>
<evidence type="ECO:0000256" key="5">
    <source>
        <dbReference type="ARBA" id="ARBA00012288"/>
    </source>
</evidence>
<dbReference type="PANTHER" id="PTHR21091:SF169">
    <property type="entry name" value="UROPORPHYRINOGEN DECARBOXYLASE"/>
    <property type="match status" value="1"/>
</dbReference>
<dbReference type="HAMAP" id="MF_00218">
    <property type="entry name" value="URO_D"/>
    <property type="match status" value="1"/>
</dbReference>
<proteinExistence type="inferred from homology"/>
<evidence type="ECO:0000256" key="6">
    <source>
        <dbReference type="ARBA" id="ARBA00022490"/>
    </source>
</evidence>
<feature type="domain" description="Uroporphyrinogen decarboxylase (URO-D)" evidence="14">
    <location>
        <begin position="157"/>
        <end position="173"/>
    </location>
</feature>
<dbReference type="InterPro" id="IPR038071">
    <property type="entry name" value="UROD/MetE-like_sf"/>
</dbReference>
<feature type="binding site" evidence="10">
    <location>
        <begin position="45"/>
        <end position="49"/>
    </location>
    <ligand>
        <name>substrate</name>
    </ligand>
</feature>
<feature type="site" description="Transition state stabilizer" evidence="10">
    <location>
        <position position="94"/>
    </location>
</feature>
<evidence type="ECO:0000256" key="8">
    <source>
        <dbReference type="ARBA" id="ARBA00023239"/>
    </source>
</evidence>
<reference evidence="15 16" key="1">
    <citation type="journal article" date="2018" name="Int. J. Syst. Evol. Microbiol.">
        <title>Glycomyces paridis sp. nov., isolated from the medicinal plant Paris polyphylla.</title>
        <authorList>
            <person name="Fang X.M."/>
            <person name="Bai J.L."/>
            <person name="Su J."/>
            <person name="Zhao L.L."/>
            <person name="Liu H.Y."/>
            <person name="Ma B.P."/>
            <person name="Zhang Y.Q."/>
            <person name="Yu L.Y."/>
        </authorList>
    </citation>
    <scope>NUCLEOTIDE SEQUENCE [LARGE SCALE GENOMIC DNA]</scope>
    <source>
        <strain evidence="15 16">CPCC 204357</strain>
    </source>
</reference>
<keyword evidence="6 10" id="KW-0963">Cytoplasm</keyword>
<dbReference type="GO" id="GO:0004853">
    <property type="term" value="F:uroporphyrinogen decarboxylase activity"/>
    <property type="evidence" value="ECO:0007669"/>
    <property type="project" value="UniProtKB-UniRule"/>
</dbReference>
<dbReference type="Proteomes" id="UP000305792">
    <property type="component" value="Unassembled WGS sequence"/>
</dbReference>
<evidence type="ECO:0000256" key="11">
    <source>
        <dbReference type="RuleBase" id="RU000554"/>
    </source>
</evidence>
<dbReference type="FunFam" id="3.20.20.210:FF:000008">
    <property type="entry name" value="Uroporphyrinogen decarboxylase"/>
    <property type="match status" value="1"/>
</dbReference>
<evidence type="ECO:0000256" key="7">
    <source>
        <dbReference type="ARBA" id="ARBA00022793"/>
    </source>
</evidence>
<keyword evidence="9 10" id="KW-0627">Porphyrin biosynthesis</keyword>
<feature type="domain" description="Uroporphyrinogen decarboxylase (URO-D)" evidence="13">
    <location>
        <begin position="40"/>
        <end position="49"/>
    </location>
</feature>
<feature type="binding site" evidence="10">
    <location>
        <position position="169"/>
    </location>
    <ligand>
        <name>substrate</name>
    </ligand>
</feature>
<comment type="subcellular location">
    <subcellularLocation>
        <location evidence="1">Cytoplasm</location>
        <location evidence="1">Cytosol</location>
    </subcellularLocation>
</comment>
<comment type="function">
    <text evidence="10">Catalyzes the decarboxylation of four acetate groups of uroporphyrinogen-III to yield coproporphyrinogen-III.</text>
</comment>
<accession>A0A4S8P3P2</accession>
<keyword evidence="7 10" id="KW-0210">Decarboxylase</keyword>
<dbReference type="InterPro" id="IPR000257">
    <property type="entry name" value="Uroporphyrinogen_deCOase"/>
</dbReference>
<keyword evidence="16" id="KW-1185">Reference proteome</keyword>
<protein>
    <recommendedName>
        <fullName evidence="5 10">Uroporphyrinogen decarboxylase</fullName>
        <shortName evidence="10">UPD</shortName>
        <shortName evidence="10">URO-D</shortName>
        <ecNumber evidence="5 10">4.1.1.37</ecNumber>
    </recommendedName>
</protein>
<dbReference type="PROSITE" id="PS51257">
    <property type="entry name" value="PROKAR_LIPOPROTEIN"/>
    <property type="match status" value="1"/>
</dbReference>
<comment type="catalytic activity">
    <reaction evidence="10 11">
        <text>uroporphyrinogen III + 4 H(+) = coproporphyrinogen III + 4 CO2</text>
        <dbReference type="Rhea" id="RHEA:19865"/>
        <dbReference type="ChEBI" id="CHEBI:15378"/>
        <dbReference type="ChEBI" id="CHEBI:16526"/>
        <dbReference type="ChEBI" id="CHEBI:57308"/>
        <dbReference type="ChEBI" id="CHEBI:57309"/>
        <dbReference type="EC" id="4.1.1.37"/>
    </reaction>
</comment>
<dbReference type="OrthoDB" id="9806656at2"/>
<evidence type="ECO:0000256" key="4">
    <source>
        <dbReference type="ARBA" id="ARBA00011738"/>
    </source>
</evidence>
<comment type="similarity">
    <text evidence="3 10 12">Belongs to the uroporphyrinogen decarboxylase family.</text>
</comment>
<evidence type="ECO:0000256" key="3">
    <source>
        <dbReference type="ARBA" id="ARBA00009935"/>
    </source>
</evidence>
<name>A0A4S8P3P2_9ACTN</name>
<dbReference type="UniPathway" id="UPA00251">
    <property type="reaction ID" value="UER00321"/>
</dbReference>
<feature type="binding site" evidence="10">
    <location>
        <position position="224"/>
    </location>
    <ligand>
        <name>substrate</name>
    </ligand>
</feature>
<dbReference type="NCBIfam" id="TIGR01464">
    <property type="entry name" value="hemE"/>
    <property type="match status" value="1"/>
</dbReference>
<dbReference type="Gene3D" id="3.20.20.210">
    <property type="match status" value="1"/>
</dbReference>
<dbReference type="CDD" id="cd00717">
    <property type="entry name" value="URO-D"/>
    <property type="match status" value="1"/>
</dbReference>
<dbReference type="PROSITE" id="PS00906">
    <property type="entry name" value="UROD_1"/>
    <property type="match status" value="1"/>
</dbReference>
<keyword evidence="8 10" id="KW-0456">Lyase</keyword>
<dbReference type="Pfam" id="PF01208">
    <property type="entry name" value="URO-D"/>
    <property type="match status" value="1"/>
</dbReference>
<comment type="caution">
    <text evidence="10">Lacks conserved residue(s) required for the propagation of feature annotation.</text>
</comment>
<comment type="pathway">
    <text evidence="2 10 11">Porphyrin-containing compound metabolism; protoporphyrin-IX biosynthesis; coproporphyrinogen-III from 5-aminolevulinate: step 4/4.</text>
</comment>
<evidence type="ECO:0000256" key="9">
    <source>
        <dbReference type="ARBA" id="ARBA00023244"/>
    </source>
</evidence>
<sequence>MRRPAPAAWKDGNVSNAAAAVPTTSPFLAACRGETPAHTPVWFMRQAGRSLPEYKTARAGTTMLEACRTPELVAEITMQPVRRYGVDAAIFFSDIVVPIAAVGVDVEIVPGVGPVVAEPLRTEADAKRLRNLDPCDVGYVTEAIGLLTKELGDTPLIGFAGAPFTLASYLIEGGPSRDHAKTKALMHSAPEVWHAIASRLAAICGEFLRVQVEAGARAVQLFDSWAGALSEADYRRFALPHSTAALAGVAESVPRIHFGVGTGHLLEAMAETGAEVSGVDFRTPLAQAAARLPDKTLQGNLDPALVLADDAALTAATDAVLESGRAAKAHIFNLGHGVLPDSDPGKLKLVVDRVHEQSARGTDA</sequence>
<evidence type="ECO:0000256" key="1">
    <source>
        <dbReference type="ARBA" id="ARBA00004514"/>
    </source>
</evidence>
<evidence type="ECO:0000313" key="16">
    <source>
        <dbReference type="Proteomes" id="UP000305792"/>
    </source>
</evidence>
<evidence type="ECO:0000256" key="10">
    <source>
        <dbReference type="HAMAP-Rule" id="MF_00218"/>
    </source>
</evidence>
<dbReference type="GO" id="GO:0006782">
    <property type="term" value="P:protoporphyrinogen IX biosynthetic process"/>
    <property type="evidence" value="ECO:0007669"/>
    <property type="project" value="UniProtKB-UniRule"/>
</dbReference>
<comment type="subunit">
    <text evidence="4 10">Homodimer.</text>
</comment>
<dbReference type="EMBL" id="STGX01000017">
    <property type="protein sequence ID" value="THV24627.1"/>
    <property type="molecule type" value="Genomic_DNA"/>
</dbReference>
<evidence type="ECO:0000313" key="15">
    <source>
        <dbReference type="EMBL" id="THV24627.1"/>
    </source>
</evidence>
<dbReference type="PANTHER" id="PTHR21091">
    <property type="entry name" value="METHYLTETRAHYDROFOLATE:HOMOCYSTEINE METHYLTRANSFERASE RELATED"/>
    <property type="match status" value="1"/>
</dbReference>
<dbReference type="AlphaFoldDB" id="A0A4S8P3P2"/>
<dbReference type="PROSITE" id="PS00907">
    <property type="entry name" value="UROD_2"/>
    <property type="match status" value="1"/>
</dbReference>
<feature type="binding site" evidence="10">
    <location>
        <position position="94"/>
    </location>
    <ligand>
        <name>substrate</name>
    </ligand>
</feature>
<evidence type="ECO:0000259" key="13">
    <source>
        <dbReference type="PROSITE" id="PS00906"/>
    </source>
</evidence>
<dbReference type="GO" id="GO:0005829">
    <property type="term" value="C:cytosol"/>
    <property type="evidence" value="ECO:0007669"/>
    <property type="project" value="UniProtKB-SubCell"/>
</dbReference>
<gene>
    <name evidence="10 15" type="primary">hemE</name>
    <name evidence="15" type="ORF">E9998_20260</name>
</gene>